<proteinExistence type="predicted"/>
<reference evidence="1 2" key="1">
    <citation type="submission" date="2020-08" db="EMBL/GenBank/DDBJ databases">
        <title>Genomic Encyclopedia of Type Strains, Phase IV (KMG-IV): sequencing the most valuable type-strain genomes for metagenomic binning, comparative biology and taxonomic classification.</title>
        <authorList>
            <person name="Goeker M."/>
        </authorList>
    </citation>
    <scope>NUCLEOTIDE SEQUENCE [LARGE SCALE GENOMIC DNA]</scope>
    <source>
        <strain evidence="1 2">DSM 11275</strain>
    </source>
</reference>
<dbReference type="EMBL" id="JACHGO010000006">
    <property type="protein sequence ID" value="MBB5144221.1"/>
    <property type="molecule type" value="Genomic_DNA"/>
</dbReference>
<keyword evidence="2" id="KW-1185">Reference proteome</keyword>
<protein>
    <submittedName>
        <fullName evidence="1">Uncharacterized protein</fullName>
    </submittedName>
</protein>
<evidence type="ECO:0000313" key="2">
    <source>
        <dbReference type="Proteomes" id="UP000539075"/>
    </source>
</evidence>
<sequence length="88" mass="9923">MKPLNYAILKYMTTVSEACTEDVMAALKGQYSTFRAFTKPAVLTALMTAQANGLVEESRFDLDENDEVRMYFRANAESIATINKYIPE</sequence>
<name>A0A7W8C279_9BACT</name>
<gene>
    <name evidence="1" type="ORF">HNQ38_002329</name>
</gene>
<accession>A0A7W8C279</accession>
<dbReference type="RefSeq" id="WP_183720721.1">
    <property type="nucleotide sequence ID" value="NZ_JACHGO010000006.1"/>
</dbReference>
<dbReference type="Proteomes" id="UP000539075">
    <property type="component" value="Unassembled WGS sequence"/>
</dbReference>
<comment type="caution">
    <text evidence="1">The sequence shown here is derived from an EMBL/GenBank/DDBJ whole genome shotgun (WGS) entry which is preliminary data.</text>
</comment>
<dbReference type="AlphaFoldDB" id="A0A7W8C279"/>
<organism evidence="1 2">
    <name type="scientific">Desulfovibrio intestinalis</name>
    <dbReference type="NCBI Taxonomy" id="58621"/>
    <lineage>
        <taxon>Bacteria</taxon>
        <taxon>Pseudomonadati</taxon>
        <taxon>Thermodesulfobacteriota</taxon>
        <taxon>Desulfovibrionia</taxon>
        <taxon>Desulfovibrionales</taxon>
        <taxon>Desulfovibrionaceae</taxon>
        <taxon>Desulfovibrio</taxon>
    </lineage>
</organism>
<evidence type="ECO:0000313" key="1">
    <source>
        <dbReference type="EMBL" id="MBB5144221.1"/>
    </source>
</evidence>